<dbReference type="Pfam" id="PF09844">
    <property type="entry name" value="DUF2071"/>
    <property type="match status" value="1"/>
</dbReference>
<evidence type="ECO:0000313" key="2">
    <source>
        <dbReference type="Proteomes" id="UP000326671"/>
    </source>
</evidence>
<dbReference type="SUPFAM" id="SSF160104">
    <property type="entry name" value="Acetoacetate decarboxylase-like"/>
    <property type="match status" value="1"/>
</dbReference>
<comment type="caution">
    <text evidence="1">The sequence shown here is derived from an EMBL/GenBank/DDBJ whole genome shotgun (WGS) entry which is preliminary data.</text>
</comment>
<dbReference type="InterPro" id="IPR023375">
    <property type="entry name" value="ADC_dom_sf"/>
</dbReference>
<organism evidence="1 2">
    <name type="scientific">Niallia endozanthoxylica</name>
    <dbReference type="NCBI Taxonomy" id="2036016"/>
    <lineage>
        <taxon>Bacteria</taxon>
        <taxon>Bacillati</taxon>
        <taxon>Bacillota</taxon>
        <taxon>Bacilli</taxon>
        <taxon>Bacillales</taxon>
        <taxon>Bacillaceae</taxon>
        <taxon>Niallia</taxon>
    </lineage>
</organism>
<dbReference type="OrthoDB" id="150993at2"/>
<reference evidence="1 2" key="1">
    <citation type="submission" date="2019-09" db="EMBL/GenBank/DDBJ databases">
        <title>Whole genome sequences of isolates from the Mars Exploration Rovers.</title>
        <authorList>
            <person name="Seuylemezian A."/>
            <person name="Vaishampayan P."/>
        </authorList>
    </citation>
    <scope>NUCLEOTIDE SEQUENCE [LARGE SCALE GENOMIC DNA]</scope>
    <source>
        <strain evidence="1 2">MER_TA_151</strain>
    </source>
</reference>
<dbReference type="Proteomes" id="UP000326671">
    <property type="component" value="Unassembled WGS sequence"/>
</dbReference>
<dbReference type="EMBL" id="VYKL01000004">
    <property type="protein sequence ID" value="KAA9031579.1"/>
    <property type="molecule type" value="Genomic_DNA"/>
</dbReference>
<protein>
    <submittedName>
        <fullName evidence="1">DUF2071 domain-containing protein</fullName>
    </submittedName>
</protein>
<accession>A0A5J5I4X5</accession>
<sequence>MDIMGDIGRRPWPLPSKNWIMRQRWRNLLFSHWPIPPEILRRHIPSALEIDTYQGYAYLGVIVFVIEGIHPRGLSSISLTPVFPEVNLRTYVHYQGKPGVFFLSLDVEDWASYTIARRWYRLPYKKASILFQKDGETCICQSVRKGTIDPSISFGVKYEPTSELYFPKEGTLDYWLTERYCLFSTNNGSNIYSGEIHHQPWPLQKAEAEISKNTLFTPFKMEGVEGKPIYHFSKGLDTLFWNIKKM</sequence>
<dbReference type="InterPro" id="IPR018644">
    <property type="entry name" value="DUF2071"/>
</dbReference>
<dbReference type="Gene3D" id="2.40.400.10">
    <property type="entry name" value="Acetoacetate decarboxylase-like"/>
    <property type="match status" value="1"/>
</dbReference>
<dbReference type="PANTHER" id="PTHR39186">
    <property type="entry name" value="DUF2071 FAMILY PROTEIN"/>
    <property type="match status" value="1"/>
</dbReference>
<evidence type="ECO:0000313" key="1">
    <source>
        <dbReference type="EMBL" id="KAA9031579.1"/>
    </source>
</evidence>
<dbReference type="AlphaFoldDB" id="A0A5J5I4X5"/>
<keyword evidence="2" id="KW-1185">Reference proteome</keyword>
<proteinExistence type="predicted"/>
<dbReference type="RefSeq" id="WP_150438045.1">
    <property type="nucleotide sequence ID" value="NZ_VYKL01000004.1"/>
</dbReference>
<name>A0A5J5I4X5_9BACI</name>
<dbReference type="PANTHER" id="PTHR39186:SF1">
    <property type="entry name" value="DUF2071 DOMAIN-CONTAINING PROTEIN"/>
    <property type="match status" value="1"/>
</dbReference>
<gene>
    <name evidence="1" type="ORF">F4V44_00595</name>
</gene>